<dbReference type="SMART" id="SM00054">
    <property type="entry name" value="EFh"/>
    <property type="match status" value="2"/>
</dbReference>
<keyword evidence="6" id="KW-1185">Reference proteome</keyword>
<feature type="compositionally biased region" description="Polar residues" evidence="2">
    <location>
        <begin position="1"/>
        <end position="16"/>
    </location>
</feature>
<evidence type="ECO:0000259" key="4">
    <source>
        <dbReference type="PROSITE" id="PS50222"/>
    </source>
</evidence>
<keyword evidence="1" id="KW-0106">Calcium</keyword>
<name>A0A1Z5JKV5_FISSO</name>
<feature type="transmembrane region" description="Helical" evidence="3">
    <location>
        <begin position="90"/>
        <end position="112"/>
    </location>
</feature>
<feature type="compositionally biased region" description="Acidic residues" evidence="2">
    <location>
        <begin position="34"/>
        <end position="43"/>
    </location>
</feature>
<dbReference type="OrthoDB" id="42296at2759"/>
<dbReference type="InterPro" id="IPR011992">
    <property type="entry name" value="EF-hand-dom_pair"/>
</dbReference>
<keyword evidence="3" id="KW-0812">Transmembrane</keyword>
<evidence type="ECO:0000256" key="3">
    <source>
        <dbReference type="SAM" id="Phobius"/>
    </source>
</evidence>
<organism evidence="5 6">
    <name type="scientific">Fistulifera solaris</name>
    <name type="common">Oleaginous diatom</name>
    <dbReference type="NCBI Taxonomy" id="1519565"/>
    <lineage>
        <taxon>Eukaryota</taxon>
        <taxon>Sar</taxon>
        <taxon>Stramenopiles</taxon>
        <taxon>Ochrophyta</taxon>
        <taxon>Bacillariophyta</taxon>
        <taxon>Bacillariophyceae</taxon>
        <taxon>Bacillariophycidae</taxon>
        <taxon>Naviculales</taxon>
        <taxon>Naviculaceae</taxon>
        <taxon>Fistulifera</taxon>
    </lineage>
</organism>
<feature type="domain" description="EF-hand" evidence="4">
    <location>
        <begin position="260"/>
        <end position="295"/>
    </location>
</feature>
<comment type="caution">
    <text evidence="5">The sequence shown here is derived from an EMBL/GenBank/DDBJ whole genome shotgun (WGS) entry which is preliminary data.</text>
</comment>
<dbReference type="PROSITE" id="PS50222">
    <property type="entry name" value="EF_HAND_2"/>
    <property type="match status" value="2"/>
</dbReference>
<feature type="transmembrane region" description="Helical" evidence="3">
    <location>
        <begin position="190"/>
        <end position="210"/>
    </location>
</feature>
<sequence>MDHATRSASDGGYTQETNDDDNNGLMIADHPPQEDEPQYDAEEASTRGEEESAEQDAQSAYMEQSRQNHLNSLFNGHLMKWKFEAEEGSSFIRIPAFIGALGLLGTAFAGFAMEDDAWNAHAIVMGMCVIIMSIFILILDGRFMATNPLSTRAHLRNIITRNFNMFRFVWGRGLLYIIAGVLNIAQMWTITMISGFFITAVGLLAILVGVHASRKFAALRNSLADESFLLLVFSNYDADGDGYMAPHEFALLLADLGMELDDRYTLKAFNVIDTDSDRRISFDEFNHWWSSGYIERGRKRFYGEEMEDEYQRMDE</sequence>
<dbReference type="InParanoid" id="A0A1Z5JKV5"/>
<feature type="region of interest" description="Disordered" evidence="2">
    <location>
        <begin position="1"/>
        <end position="61"/>
    </location>
</feature>
<dbReference type="EMBL" id="BDSP01000081">
    <property type="protein sequence ID" value="GAX14614.1"/>
    <property type="molecule type" value="Genomic_DNA"/>
</dbReference>
<reference evidence="5 6" key="1">
    <citation type="journal article" date="2015" name="Plant Cell">
        <title>Oil accumulation by the oleaginous diatom Fistulifera solaris as revealed by the genome and transcriptome.</title>
        <authorList>
            <person name="Tanaka T."/>
            <person name="Maeda Y."/>
            <person name="Veluchamy A."/>
            <person name="Tanaka M."/>
            <person name="Abida H."/>
            <person name="Marechal E."/>
            <person name="Bowler C."/>
            <person name="Muto M."/>
            <person name="Sunaga Y."/>
            <person name="Tanaka M."/>
            <person name="Yoshino T."/>
            <person name="Taniguchi T."/>
            <person name="Fukuda Y."/>
            <person name="Nemoto M."/>
            <person name="Matsumoto M."/>
            <person name="Wong P.S."/>
            <person name="Aburatani S."/>
            <person name="Fujibuchi W."/>
        </authorList>
    </citation>
    <scope>NUCLEOTIDE SEQUENCE [LARGE SCALE GENOMIC DNA]</scope>
    <source>
        <strain evidence="5 6">JPCC DA0580</strain>
    </source>
</reference>
<proteinExistence type="predicted"/>
<protein>
    <recommendedName>
        <fullName evidence="4">EF-hand domain-containing protein</fullName>
    </recommendedName>
</protein>
<dbReference type="AlphaFoldDB" id="A0A1Z5JKV5"/>
<dbReference type="InterPro" id="IPR018247">
    <property type="entry name" value="EF_Hand_1_Ca_BS"/>
</dbReference>
<evidence type="ECO:0000313" key="6">
    <source>
        <dbReference type="Proteomes" id="UP000198406"/>
    </source>
</evidence>
<keyword evidence="3" id="KW-0472">Membrane</keyword>
<accession>A0A1Z5JKV5</accession>
<gene>
    <name evidence="5" type="ORF">FisN_6Lh397</name>
</gene>
<feature type="transmembrane region" description="Helical" evidence="3">
    <location>
        <begin position="165"/>
        <end position="184"/>
    </location>
</feature>
<dbReference type="CDD" id="cd00051">
    <property type="entry name" value="EFh"/>
    <property type="match status" value="1"/>
</dbReference>
<dbReference type="PROSITE" id="PS00018">
    <property type="entry name" value="EF_HAND_1"/>
    <property type="match status" value="2"/>
</dbReference>
<evidence type="ECO:0000313" key="5">
    <source>
        <dbReference type="EMBL" id="GAX14614.1"/>
    </source>
</evidence>
<dbReference type="Pfam" id="PF13499">
    <property type="entry name" value="EF-hand_7"/>
    <property type="match status" value="1"/>
</dbReference>
<dbReference type="GO" id="GO:0005509">
    <property type="term" value="F:calcium ion binding"/>
    <property type="evidence" value="ECO:0007669"/>
    <property type="project" value="InterPro"/>
</dbReference>
<evidence type="ECO:0000256" key="1">
    <source>
        <dbReference type="ARBA" id="ARBA00022837"/>
    </source>
</evidence>
<evidence type="ECO:0000256" key="2">
    <source>
        <dbReference type="SAM" id="MobiDB-lite"/>
    </source>
</evidence>
<dbReference type="Proteomes" id="UP000198406">
    <property type="component" value="Unassembled WGS sequence"/>
</dbReference>
<dbReference type="SUPFAM" id="SSF47473">
    <property type="entry name" value="EF-hand"/>
    <property type="match status" value="1"/>
</dbReference>
<dbReference type="InterPro" id="IPR002048">
    <property type="entry name" value="EF_hand_dom"/>
</dbReference>
<feature type="domain" description="EF-hand" evidence="4">
    <location>
        <begin position="224"/>
        <end position="259"/>
    </location>
</feature>
<dbReference type="Gene3D" id="1.10.238.10">
    <property type="entry name" value="EF-hand"/>
    <property type="match status" value="1"/>
</dbReference>
<keyword evidence="3" id="KW-1133">Transmembrane helix</keyword>
<feature type="transmembrane region" description="Helical" evidence="3">
    <location>
        <begin position="118"/>
        <end position="139"/>
    </location>
</feature>